<proteinExistence type="predicted"/>
<protein>
    <submittedName>
        <fullName evidence="2">Uncharacterized protein</fullName>
    </submittedName>
</protein>
<accession>C8TE55</accession>
<name>C8TE55_EIMTE</name>
<organism evidence="2 3">
    <name type="scientific">Eimeria tenella</name>
    <name type="common">Coccidian parasite</name>
    <dbReference type="NCBI Taxonomy" id="5802"/>
    <lineage>
        <taxon>Eukaryota</taxon>
        <taxon>Sar</taxon>
        <taxon>Alveolata</taxon>
        <taxon>Apicomplexa</taxon>
        <taxon>Conoidasida</taxon>
        <taxon>Coccidia</taxon>
        <taxon>Eucoccidiorida</taxon>
        <taxon>Eimeriorina</taxon>
        <taxon>Eimeriidae</taxon>
        <taxon>Eimeria</taxon>
    </lineage>
</organism>
<sequence length="299" mass="34126">MRAFGIISDFGKARRHFMCYHAHIHCDASVFENSPPAPVTALPRNNNQAVRGRQNSVPNRREHLIFDTDVLYATPGLRQVSKRHGINRSRMPSLLRCLHTRPGVYKTVIQPNNRTAYSLSCECKLHGRQNVRMIRRNFMQTVMTQTVMTEHVSKTVLTLFERIEKNNARGQMMQTQNFKMSEIVDAGEVSIIECQSSSYDPRMRGWNGFQTVAVHRTLESLYLSIDMSCEEYHKAKMKETTTGQAEEPCFSQRSEQKSGMNLTSSRTRPDKADPSHSIHPGSRRRTADPSASLLLKNLT</sequence>
<evidence type="ECO:0000313" key="3">
    <source>
        <dbReference type="Proteomes" id="UP000243681"/>
    </source>
</evidence>
<dbReference type="Proteomes" id="UP000243681">
    <property type="component" value="Chromosome 1"/>
</dbReference>
<reference evidence="2 3" key="1">
    <citation type="journal article" date="2007" name="Genome Res.">
        <title>Sequencing and analysis of chromosome 1 of Eimeria tenella reveals a unique segmental organization.</title>
        <authorList>
            <person name="Ling K.H."/>
            <person name="Rajandream M.A."/>
            <person name="Rivailler P."/>
            <person name="Ivens A."/>
            <person name="Yap S.J."/>
            <person name="Madeira A.M.B.N."/>
            <person name="Mungall K."/>
            <person name="Billington K."/>
            <person name="Yee W.Y."/>
            <person name="Bankier A.T."/>
            <person name="Carroll F."/>
            <person name="Durham A.M."/>
            <person name="Peters N."/>
            <person name="Loo S.S."/>
            <person name="Mat-Isa M.N."/>
            <person name="Novaes J."/>
            <person name="Quail M."/>
            <person name="Rosli R."/>
            <person name="Shamsudin M.N."/>
            <person name="Sobreira T.J.P."/>
            <person name="Tivey A.R."/>
            <person name="Wai S.F."/>
            <person name="White S."/>
            <person name="Wu X."/>
            <person name="Kerhornou A.X."/>
            <person name="Blake D."/>
            <person name="Mohamed R."/>
            <person name="Shirley M."/>
            <person name="Gruber A."/>
            <person name="Berriman M."/>
            <person name="Tomley F."/>
            <person name="Dear P.H."/>
            <person name="Wan K.L."/>
        </authorList>
    </citation>
    <scope>NUCLEOTIDE SEQUENCE [LARGE SCALE GENOMIC DNA]</scope>
    <source>
        <strain evidence="2 3">Houghton</strain>
    </source>
</reference>
<evidence type="ECO:0000313" key="2">
    <source>
        <dbReference type="EMBL" id="CAK51541.1"/>
    </source>
</evidence>
<gene>
    <name evidence="2" type="ORF">e1116g03.tmp0221</name>
</gene>
<evidence type="ECO:0000256" key="1">
    <source>
        <dbReference type="SAM" id="MobiDB-lite"/>
    </source>
</evidence>
<feature type="compositionally biased region" description="Polar residues" evidence="1">
    <location>
        <begin position="251"/>
        <end position="266"/>
    </location>
</feature>
<feature type="compositionally biased region" description="Basic and acidic residues" evidence="1">
    <location>
        <begin position="267"/>
        <end position="276"/>
    </location>
</feature>
<dbReference type="EMBL" id="AM269894">
    <property type="protein sequence ID" value="CAK51541.1"/>
    <property type="molecule type" value="Genomic_DNA"/>
</dbReference>
<dbReference type="AlphaFoldDB" id="C8TE55"/>
<feature type="region of interest" description="Disordered" evidence="1">
    <location>
        <begin position="239"/>
        <end position="299"/>
    </location>
</feature>